<organism evidence="2 3">
    <name type="scientific">Azospirillum palustre</name>
    <dbReference type="NCBI Taxonomy" id="2044885"/>
    <lineage>
        <taxon>Bacteria</taxon>
        <taxon>Pseudomonadati</taxon>
        <taxon>Pseudomonadota</taxon>
        <taxon>Alphaproteobacteria</taxon>
        <taxon>Rhodospirillales</taxon>
        <taxon>Azospirillaceae</taxon>
        <taxon>Azospirillum</taxon>
    </lineage>
</organism>
<dbReference type="InterPro" id="IPR001173">
    <property type="entry name" value="Glyco_trans_2-like"/>
</dbReference>
<reference evidence="3" key="1">
    <citation type="submission" date="2017-10" db="EMBL/GenBank/DDBJ databases">
        <authorList>
            <person name="Kravchenko I.K."/>
            <person name="Grouzdev D.S."/>
        </authorList>
    </citation>
    <scope>NUCLEOTIDE SEQUENCE [LARGE SCALE GENOMIC DNA]</scope>
    <source>
        <strain evidence="3">B2</strain>
    </source>
</reference>
<dbReference type="CDD" id="cd00761">
    <property type="entry name" value="Glyco_tranf_GTA_type"/>
    <property type="match status" value="1"/>
</dbReference>
<dbReference type="Proteomes" id="UP000225379">
    <property type="component" value="Unassembled WGS sequence"/>
</dbReference>
<dbReference type="SUPFAM" id="SSF53448">
    <property type="entry name" value="Nucleotide-diphospho-sugar transferases"/>
    <property type="match status" value="1"/>
</dbReference>
<evidence type="ECO:0000259" key="1">
    <source>
        <dbReference type="Pfam" id="PF00535"/>
    </source>
</evidence>
<dbReference type="EMBL" id="PDKW01000036">
    <property type="protein sequence ID" value="PGH59162.1"/>
    <property type="molecule type" value="Genomic_DNA"/>
</dbReference>
<dbReference type="InterPro" id="IPR029044">
    <property type="entry name" value="Nucleotide-diphossugar_trans"/>
</dbReference>
<name>A0A2B8BP15_9PROT</name>
<dbReference type="OrthoDB" id="7299346at2"/>
<feature type="domain" description="Glycosyltransferase 2-like" evidence="1">
    <location>
        <begin position="15"/>
        <end position="143"/>
    </location>
</feature>
<sequence>MPILTGTGLRLMNLSLVIPCTHRDVVLVPDLLEAYANGAERPDQVIVSVSNAHMADGAVLERIAAIGVSRFAEILILKHPRRMFHGPNRQAASERAIHELICYQDADDTPHPQRIQIVKRLFEQYDIMHLNHSFCFAGTEFRQVHGALQFMIWHQSAIAGGCFPRGRLHDCVEAQQAYGAFTERPVQSGQPVIRREVLEKVRWKDWGELAFGIAEDYEFNMECAYVWRKSMIVDIPLIRYTPFAGRETVEEMLGLAPDSAPSAVPSPASQP</sequence>
<dbReference type="Gene3D" id="3.90.550.10">
    <property type="entry name" value="Spore Coat Polysaccharide Biosynthesis Protein SpsA, Chain A"/>
    <property type="match status" value="1"/>
</dbReference>
<accession>A0A2B8BP15</accession>
<proteinExistence type="predicted"/>
<keyword evidence="3" id="KW-1185">Reference proteome</keyword>
<gene>
    <name evidence="2" type="ORF">CRT60_00550</name>
</gene>
<dbReference type="RefSeq" id="WP_098734516.1">
    <property type="nucleotide sequence ID" value="NZ_PDKW01000036.1"/>
</dbReference>
<comment type="caution">
    <text evidence="2">The sequence shown here is derived from an EMBL/GenBank/DDBJ whole genome shotgun (WGS) entry which is preliminary data.</text>
</comment>
<dbReference type="Pfam" id="PF00535">
    <property type="entry name" value="Glycos_transf_2"/>
    <property type="match status" value="1"/>
</dbReference>
<evidence type="ECO:0000313" key="2">
    <source>
        <dbReference type="EMBL" id="PGH59162.1"/>
    </source>
</evidence>
<dbReference type="AlphaFoldDB" id="A0A2B8BP15"/>
<evidence type="ECO:0000313" key="3">
    <source>
        <dbReference type="Proteomes" id="UP000225379"/>
    </source>
</evidence>
<protein>
    <recommendedName>
        <fullName evidence="1">Glycosyltransferase 2-like domain-containing protein</fullName>
    </recommendedName>
</protein>